<keyword evidence="1" id="KW-0472">Membrane</keyword>
<dbReference type="Proteomes" id="UP000786875">
    <property type="component" value="Unassembled WGS sequence"/>
</dbReference>
<name>A0ABS5T7Z6_9GAMM</name>
<protein>
    <submittedName>
        <fullName evidence="2">Uncharacterized protein</fullName>
    </submittedName>
</protein>
<keyword evidence="3" id="KW-1185">Reference proteome</keyword>
<proteinExistence type="predicted"/>
<dbReference type="EMBL" id="JABBFO010000019">
    <property type="protein sequence ID" value="MBT0728449.1"/>
    <property type="molecule type" value="Genomic_DNA"/>
</dbReference>
<keyword evidence="1" id="KW-1133">Transmembrane helix</keyword>
<organism evidence="2 3">
    <name type="scientific">Rosenbergiella australiborealis</name>
    <dbReference type="NCBI Taxonomy" id="1544696"/>
    <lineage>
        <taxon>Bacteria</taxon>
        <taxon>Pseudomonadati</taxon>
        <taxon>Pseudomonadota</taxon>
        <taxon>Gammaproteobacteria</taxon>
        <taxon>Enterobacterales</taxon>
        <taxon>Erwiniaceae</taxon>
        <taxon>Rosenbergiella</taxon>
    </lineage>
</organism>
<evidence type="ECO:0000313" key="2">
    <source>
        <dbReference type="EMBL" id="MBT0728449.1"/>
    </source>
</evidence>
<accession>A0ABS5T7Z6</accession>
<sequence length="58" mass="6898">MKPEPFLNTKARRMSLSHIAPFLFIHLLLKPFLLIIARIHYDNLYTPPTKNDINHDDR</sequence>
<evidence type="ECO:0000313" key="3">
    <source>
        <dbReference type="Proteomes" id="UP000786875"/>
    </source>
</evidence>
<reference evidence="2 3" key="1">
    <citation type="submission" date="2020-04" db="EMBL/GenBank/DDBJ databases">
        <title>Genome sequencing of Rosenbergiella species.</title>
        <authorList>
            <person name="Alvarez-Perez S."/>
            <person name="Lievens B."/>
        </authorList>
    </citation>
    <scope>NUCLEOTIDE SEQUENCE [LARGE SCALE GENOMIC DNA]</scope>
    <source>
        <strain evidence="2 3">CdVSA20.1</strain>
    </source>
</reference>
<gene>
    <name evidence="2" type="ORF">HGT73_13955</name>
</gene>
<dbReference type="RefSeq" id="WP_214215868.1">
    <property type="nucleotide sequence ID" value="NZ_JABBFO010000019.1"/>
</dbReference>
<keyword evidence="1" id="KW-0812">Transmembrane</keyword>
<evidence type="ECO:0000256" key="1">
    <source>
        <dbReference type="SAM" id="Phobius"/>
    </source>
</evidence>
<feature type="transmembrane region" description="Helical" evidence="1">
    <location>
        <begin position="21"/>
        <end position="41"/>
    </location>
</feature>
<comment type="caution">
    <text evidence="2">The sequence shown here is derived from an EMBL/GenBank/DDBJ whole genome shotgun (WGS) entry which is preliminary data.</text>
</comment>